<accession>A0AAP0QVS7</accession>
<reference evidence="2 3" key="1">
    <citation type="submission" date="2024-05" db="EMBL/GenBank/DDBJ databases">
        <title>Haplotype-resolved chromosome-level genome assembly of Huyou (Citrus changshanensis).</title>
        <authorList>
            <person name="Miao C."/>
            <person name="Chen W."/>
            <person name="Wu Y."/>
            <person name="Wang L."/>
            <person name="Zhao S."/>
            <person name="Grierson D."/>
            <person name="Xu C."/>
            <person name="Chen K."/>
        </authorList>
    </citation>
    <scope>NUCLEOTIDE SEQUENCE [LARGE SCALE GENOMIC DNA]</scope>
    <source>
        <strain evidence="2">01-14</strain>
        <tissue evidence="2">Leaf</tissue>
    </source>
</reference>
<organism evidence="2 3">
    <name type="scientific">Citrus x changshan-huyou</name>
    <dbReference type="NCBI Taxonomy" id="2935761"/>
    <lineage>
        <taxon>Eukaryota</taxon>
        <taxon>Viridiplantae</taxon>
        <taxon>Streptophyta</taxon>
        <taxon>Embryophyta</taxon>
        <taxon>Tracheophyta</taxon>
        <taxon>Spermatophyta</taxon>
        <taxon>Magnoliopsida</taxon>
        <taxon>eudicotyledons</taxon>
        <taxon>Gunneridae</taxon>
        <taxon>Pentapetalae</taxon>
        <taxon>rosids</taxon>
        <taxon>malvids</taxon>
        <taxon>Sapindales</taxon>
        <taxon>Rutaceae</taxon>
        <taxon>Aurantioideae</taxon>
        <taxon>Citrus</taxon>
    </lineage>
</organism>
<name>A0AAP0QVS7_9ROSI</name>
<feature type="region of interest" description="Disordered" evidence="1">
    <location>
        <begin position="1"/>
        <end position="29"/>
    </location>
</feature>
<comment type="caution">
    <text evidence="2">The sequence shown here is derived from an EMBL/GenBank/DDBJ whole genome shotgun (WGS) entry which is preliminary data.</text>
</comment>
<sequence length="123" mass="13563">MPLSQPVSRDGPDFTRVDKAPSSTSSNYSAHIRKLRPANFQKFNLCIVAVPSQVPMSSELITLRIISTISTAMHLQNGNFIRTALTSWGILEGLGYYWVLVLNDSATSLELLPSYKVCLPGYS</sequence>
<proteinExistence type="predicted"/>
<gene>
    <name evidence="2" type="ORF">WN944_008338</name>
</gene>
<feature type="compositionally biased region" description="Basic and acidic residues" evidence="1">
    <location>
        <begin position="10"/>
        <end position="19"/>
    </location>
</feature>
<dbReference type="EMBL" id="JBCGBO010000003">
    <property type="protein sequence ID" value="KAK9216329.1"/>
    <property type="molecule type" value="Genomic_DNA"/>
</dbReference>
<evidence type="ECO:0000256" key="1">
    <source>
        <dbReference type="SAM" id="MobiDB-lite"/>
    </source>
</evidence>
<protein>
    <submittedName>
        <fullName evidence="2">Uncharacterized protein</fullName>
    </submittedName>
</protein>
<dbReference type="Proteomes" id="UP001428341">
    <property type="component" value="Unassembled WGS sequence"/>
</dbReference>
<evidence type="ECO:0000313" key="3">
    <source>
        <dbReference type="Proteomes" id="UP001428341"/>
    </source>
</evidence>
<keyword evidence="3" id="KW-1185">Reference proteome</keyword>
<evidence type="ECO:0000313" key="2">
    <source>
        <dbReference type="EMBL" id="KAK9216329.1"/>
    </source>
</evidence>
<dbReference type="AlphaFoldDB" id="A0AAP0QVS7"/>